<feature type="transmembrane region" description="Helical" evidence="5">
    <location>
        <begin position="106"/>
        <end position="128"/>
    </location>
</feature>
<accession>A0A3B0YU99</accession>
<dbReference type="GO" id="GO:0016020">
    <property type="term" value="C:membrane"/>
    <property type="evidence" value="ECO:0007669"/>
    <property type="project" value="UniProtKB-SubCell"/>
</dbReference>
<dbReference type="AlphaFoldDB" id="A0A3B0YU99"/>
<feature type="transmembrane region" description="Helical" evidence="5">
    <location>
        <begin position="214"/>
        <end position="235"/>
    </location>
</feature>
<dbReference type="PANTHER" id="PTHR37422:SF13">
    <property type="entry name" value="LIPOPOLYSACCHARIDE BIOSYNTHESIS PROTEIN PA4999-RELATED"/>
    <property type="match status" value="1"/>
</dbReference>
<evidence type="ECO:0000256" key="5">
    <source>
        <dbReference type="SAM" id="Phobius"/>
    </source>
</evidence>
<dbReference type="InterPro" id="IPR051533">
    <property type="entry name" value="WaaL-like"/>
</dbReference>
<evidence type="ECO:0000256" key="1">
    <source>
        <dbReference type="ARBA" id="ARBA00004141"/>
    </source>
</evidence>
<dbReference type="InterPro" id="IPR007016">
    <property type="entry name" value="O-antigen_ligase-rel_domated"/>
</dbReference>
<feature type="transmembrane region" description="Helical" evidence="5">
    <location>
        <begin position="312"/>
        <end position="331"/>
    </location>
</feature>
<feature type="transmembrane region" description="Helical" evidence="5">
    <location>
        <begin position="165"/>
        <end position="183"/>
    </location>
</feature>
<dbReference type="PANTHER" id="PTHR37422">
    <property type="entry name" value="TEICHURONIC ACID BIOSYNTHESIS PROTEIN TUAE"/>
    <property type="match status" value="1"/>
</dbReference>
<feature type="transmembrane region" description="Helical" evidence="5">
    <location>
        <begin position="54"/>
        <end position="71"/>
    </location>
</feature>
<name>A0A3B0YU99_9ZZZZ</name>
<dbReference type="Pfam" id="PF04932">
    <property type="entry name" value="Wzy_C"/>
    <property type="match status" value="1"/>
</dbReference>
<proteinExistence type="predicted"/>
<evidence type="ECO:0000256" key="2">
    <source>
        <dbReference type="ARBA" id="ARBA00022692"/>
    </source>
</evidence>
<dbReference type="EMBL" id="UOFO01000046">
    <property type="protein sequence ID" value="VAW84488.1"/>
    <property type="molecule type" value="Genomic_DNA"/>
</dbReference>
<sequence>MFTQYRILIAPSIFLFILPFTHTVALRLSMLGIAFLTALYIWHKEEHPSLPLKLPLLLTALISLASVFWAIDPSYSFGEVKNELGYTFLAFFTFFILTKSDRELRVFGGALLVGTIVMISLGLGAYLMEGRWNETGYQGGVHDFSTYVVFMIPVLIFACFYTKRLYCRLTIIALTSLLIVAGYFTLQRIMWPGIAVVLLTVSVLLIAASSLHKIIKITSGIVVLFICIALLPVGLTAKNNTPYTSLSGMYDVIKNDPRVDGIWGASITGIEQAPLLGVGYGRRSFVKAYPELKVDLGWHTHNIILDKTVQTGIIGAIIFTFLMACIIRQFWLAFRASLSREMLLLSLCGIALVLAMLIVNMTNHSFVRHSSLLFWSLLGISLGYSFRQKKPLSS</sequence>
<feature type="transmembrane region" description="Helical" evidence="5">
    <location>
        <begin position="343"/>
        <end position="360"/>
    </location>
</feature>
<keyword evidence="2 5" id="KW-0812">Transmembrane</keyword>
<keyword evidence="4 5" id="KW-0472">Membrane</keyword>
<feature type="domain" description="O-antigen ligase-related" evidence="6">
    <location>
        <begin position="170"/>
        <end position="319"/>
    </location>
</feature>
<protein>
    <recommendedName>
        <fullName evidence="6">O-antigen ligase-related domain-containing protein</fullName>
    </recommendedName>
</protein>
<feature type="transmembrane region" description="Helical" evidence="5">
    <location>
        <begin position="12"/>
        <end position="42"/>
    </location>
</feature>
<comment type="subcellular location">
    <subcellularLocation>
        <location evidence="1">Membrane</location>
        <topology evidence="1">Multi-pass membrane protein</topology>
    </subcellularLocation>
</comment>
<organism evidence="7">
    <name type="scientific">hydrothermal vent metagenome</name>
    <dbReference type="NCBI Taxonomy" id="652676"/>
    <lineage>
        <taxon>unclassified sequences</taxon>
        <taxon>metagenomes</taxon>
        <taxon>ecological metagenomes</taxon>
    </lineage>
</organism>
<evidence type="ECO:0000256" key="4">
    <source>
        <dbReference type="ARBA" id="ARBA00023136"/>
    </source>
</evidence>
<evidence type="ECO:0000259" key="6">
    <source>
        <dbReference type="Pfam" id="PF04932"/>
    </source>
</evidence>
<feature type="transmembrane region" description="Helical" evidence="5">
    <location>
        <begin position="189"/>
        <end position="207"/>
    </location>
</feature>
<feature type="transmembrane region" description="Helical" evidence="5">
    <location>
        <begin position="83"/>
        <end position="99"/>
    </location>
</feature>
<evidence type="ECO:0000256" key="3">
    <source>
        <dbReference type="ARBA" id="ARBA00022989"/>
    </source>
</evidence>
<gene>
    <name evidence="7" type="ORF">MNBD_GAMMA16-1620</name>
</gene>
<keyword evidence="3 5" id="KW-1133">Transmembrane helix</keyword>
<evidence type="ECO:0000313" key="7">
    <source>
        <dbReference type="EMBL" id="VAW84488.1"/>
    </source>
</evidence>
<feature type="transmembrane region" description="Helical" evidence="5">
    <location>
        <begin position="140"/>
        <end position="158"/>
    </location>
</feature>
<feature type="transmembrane region" description="Helical" evidence="5">
    <location>
        <begin position="366"/>
        <end position="386"/>
    </location>
</feature>
<reference evidence="7" key="1">
    <citation type="submission" date="2018-06" db="EMBL/GenBank/DDBJ databases">
        <authorList>
            <person name="Zhirakovskaya E."/>
        </authorList>
    </citation>
    <scope>NUCLEOTIDE SEQUENCE</scope>
</reference>